<dbReference type="eggNOG" id="KOG4544">
    <property type="taxonomic scope" value="Eukaryota"/>
</dbReference>
<dbReference type="FunCoup" id="B4JJ15">
    <property type="interactions" value="7"/>
</dbReference>
<dbReference type="InParanoid" id="B4JJ15"/>
<dbReference type="GO" id="GO:0005886">
    <property type="term" value="C:plasma membrane"/>
    <property type="evidence" value="ECO:0007669"/>
    <property type="project" value="InterPro"/>
</dbReference>
<proteinExistence type="predicted"/>
<reference evidence="2 3" key="1">
    <citation type="journal article" date="2007" name="Nature">
        <title>Evolution of genes and genomes on the Drosophila phylogeny.</title>
        <authorList>
            <consortium name="Drosophila 12 Genomes Consortium"/>
            <person name="Clark A.G."/>
            <person name="Eisen M.B."/>
            <person name="Smith D.R."/>
            <person name="Bergman C.M."/>
            <person name="Oliver B."/>
            <person name="Markow T.A."/>
            <person name="Kaufman T.C."/>
            <person name="Kellis M."/>
            <person name="Gelbart W."/>
            <person name="Iyer V.N."/>
            <person name="Pollard D.A."/>
            <person name="Sackton T.B."/>
            <person name="Larracuente A.M."/>
            <person name="Singh N.D."/>
            <person name="Abad J.P."/>
            <person name="Abt D.N."/>
            <person name="Adryan B."/>
            <person name="Aguade M."/>
            <person name="Akashi H."/>
            <person name="Anderson W.W."/>
            <person name="Aquadro C.F."/>
            <person name="Ardell D.H."/>
            <person name="Arguello R."/>
            <person name="Artieri C.G."/>
            <person name="Barbash D.A."/>
            <person name="Barker D."/>
            <person name="Barsanti P."/>
            <person name="Batterham P."/>
            <person name="Batzoglou S."/>
            <person name="Begun D."/>
            <person name="Bhutkar A."/>
            <person name="Blanco E."/>
            <person name="Bosak S.A."/>
            <person name="Bradley R.K."/>
            <person name="Brand A.D."/>
            <person name="Brent M.R."/>
            <person name="Brooks A.N."/>
            <person name="Brown R.H."/>
            <person name="Butlin R.K."/>
            <person name="Caggese C."/>
            <person name="Calvi B.R."/>
            <person name="Bernardo de Carvalho A."/>
            <person name="Caspi A."/>
            <person name="Castrezana S."/>
            <person name="Celniker S.E."/>
            <person name="Chang J.L."/>
            <person name="Chapple C."/>
            <person name="Chatterji S."/>
            <person name="Chinwalla A."/>
            <person name="Civetta A."/>
            <person name="Clifton S.W."/>
            <person name="Comeron J.M."/>
            <person name="Costello J.C."/>
            <person name="Coyne J.A."/>
            <person name="Daub J."/>
            <person name="David R.G."/>
            <person name="Delcher A.L."/>
            <person name="Delehaunty K."/>
            <person name="Do C.B."/>
            <person name="Ebling H."/>
            <person name="Edwards K."/>
            <person name="Eickbush T."/>
            <person name="Evans J.D."/>
            <person name="Filipski A."/>
            <person name="Findeiss S."/>
            <person name="Freyhult E."/>
            <person name="Fulton L."/>
            <person name="Fulton R."/>
            <person name="Garcia A.C."/>
            <person name="Gardiner A."/>
            <person name="Garfield D.A."/>
            <person name="Garvin B.E."/>
            <person name="Gibson G."/>
            <person name="Gilbert D."/>
            <person name="Gnerre S."/>
            <person name="Godfrey J."/>
            <person name="Good R."/>
            <person name="Gotea V."/>
            <person name="Gravely B."/>
            <person name="Greenberg A.J."/>
            <person name="Griffiths-Jones S."/>
            <person name="Gross S."/>
            <person name="Guigo R."/>
            <person name="Gustafson E.A."/>
            <person name="Haerty W."/>
            <person name="Hahn M.W."/>
            <person name="Halligan D.L."/>
            <person name="Halpern A.L."/>
            <person name="Halter G.M."/>
            <person name="Han M.V."/>
            <person name="Heger A."/>
            <person name="Hillier L."/>
            <person name="Hinrichs A.S."/>
            <person name="Holmes I."/>
            <person name="Hoskins R.A."/>
            <person name="Hubisz M.J."/>
            <person name="Hultmark D."/>
            <person name="Huntley M.A."/>
            <person name="Jaffe D.B."/>
            <person name="Jagadeeshan S."/>
            <person name="Jeck W.R."/>
            <person name="Johnson J."/>
            <person name="Jones C.D."/>
            <person name="Jordan W.C."/>
            <person name="Karpen G.H."/>
            <person name="Kataoka E."/>
            <person name="Keightley P.D."/>
            <person name="Kheradpour P."/>
            <person name="Kirkness E.F."/>
            <person name="Koerich L.B."/>
            <person name="Kristiansen K."/>
            <person name="Kudrna D."/>
            <person name="Kulathinal R.J."/>
            <person name="Kumar S."/>
            <person name="Kwok R."/>
            <person name="Lander E."/>
            <person name="Langley C.H."/>
            <person name="Lapoint R."/>
            <person name="Lazzaro B.P."/>
            <person name="Lee S.J."/>
            <person name="Levesque L."/>
            <person name="Li R."/>
            <person name="Lin C.F."/>
            <person name="Lin M.F."/>
            <person name="Lindblad-Toh K."/>
            <person name="Llopart A."/>
            <person name="Long M."/>
            <person name="Low L."/>
            <person name="Lozovsky E."/>
            <person name="Lu J."/>
            <person name="Luo M."/>
            <person name="Machado C.A."/>
            <person name="Makalowski W."/>
            <person name="Marzo M."/>
            <person name="Matsuda M."/>
            <person name="Matzkin L."/>
            <person name="McAllister B."/>
            <person name="McBride C.S."/>
            <person name="McKernan B."/>
            <person name="McKernan K."/>
            <person name="Mendez-Lago M."/>
            <person name="Minx P."/>
            <person name="Mollenhauer M.U."/>
            <person name="Montooth K."/>
            <person name="Mount S.M."/>
            <person name="Mu X."/>
            <person name="Myers E."/>
            <person name="Negre B."/>
            <person name="Newfeld S."/>
            <person name="Nielsen R."/>
            <person name="Noor M.A."/>
            <person name="O'Grady P."/>
            <person name="Pachter L."/>
            <person name="Papaceit M."/>
            <person name="Parisi M.J."/>
            <person name="Parisi M."/>
            <person name="Parts L."/>
            <person name="Pedersen J.S."/>
            <person name="Pesole G."/>
            <person name="Phillippy A.M."/>
            <person name="Ponting C.P."/>
            <person name="Pop M."/>
            <person name="Porcelli D."/>
            <person name="Powell J.R."/>
            <person name="Prohaska S."/>
            <person name="Pruitt K."/>
            <person name="Puig M."/>
            <person name="Quesneville H."/>
            <person name="Ram K.R."/>
            <person name="Rand D."/>
            <person name="Rasmussen M.D."/>
            <person name="Reed L.K."/>
            <person name="Reenan R."/>
            <person name="Reily A."/>
            <person name="Remington K.A."/>
            <person name="Rieger T.T."/>
            <person name="Ritchie M.G."/>
            <person name="Robin C."/>
            <person name="Rogers Y.H."/>
            <person name="Rohde C."/>
            <person name="Rozas J."/>
            <person name="Rubenfield M.J."/>
            <person name="Ruiz A."/>
            <person name="Russo S."/>
            <person name="Salzberg S.L."/>
            <person name="Sanchez-Gracia A."/>
            <person name="Saranga D.J."/>
            <person name="Sato H."/>
            <person name="Schaeffer S.W."/>
            <person name="Schatz M.C."/>
            <person name="Schlenke T."/>
            <person name="Schwartz R."/>
            <person name="Segarra C."/>
            <person name="Singh R.S."/>
            <person name="Sirot L."/>
            <person name="Sirota M."/>
            <person name="Sisneros N.B."/>
            <person name="Smith C.D."/>
            <person name="Smith T.F."/>
            <person name="Spieth J."/>
            <person name="Stage D.E."/>
            <person name="Stark A."/>
            <person name="Stephan W."/>
            <person name="Strausberg R.L."/>
            <person name="Strempel S."/>
            <person name="Sturgill D."/>
            <person name="Sutton G."/>
            <person name="Sutton G.G."/>
            <person name="Tao W."/>
            <person name="Teichmann S."/>
            <person name="Tobari Y.N."/>
            <person name="Tomimura Y."/>
            <person name="Tsolas J.M."/>
            <person name="Valente V.L."/>
            <person name="Venter E."/>
            <person name="Venter J.C."/>
            <person name="Vicario S."/>
            <person name="Vieira F.G."/>
            <person name="Vilella A.J."/>
            <person name="Villasante A."/>
            <person name="Walenz B."/>
            <person name="Wang J."/>
            <person name="Wasserman M."/>
            <person name="Watts T."/>
            <person name="Wilson D."/>
            <person name="Wilson R.K."/>
            <person name="Wing R.A."/>
            <person name="Wolfner M.F."/>
            <person name="Wong A."/>
            <person name="Wong G.K."/>
            <person name="Wu C.I."/>
            <person name="Wu G."/>
            <person name="Yamamoto D."/>
            <person name="Yang H.P."/>
            <person name="Yang S.P."/>
            <person name="Yorke J.A."/>
            <person name="Yoshida K."/>
            <person name="Zdobnov E."/>
            <person name="Zhang P."/>
            <person name="Zhang Y."/>
            <person name="Zimin A.V."/>
            <person name="Baldwin J."/>
            <person name="Abdouelleil A."/>
            <person name="Abdulkadir J."/>
            <person name="Abebe A."/>
            <person name="Abera B."/>
            <person name="Abreu J."/>
            <person name="Acer S.C."/>
            <person name="Aftuck L."/>
            <person name="Alexander A."/>
            <person name="An P."/>
            <person name="Anderson E."/>
            <person name="Anderson S."/>
            <person name="Arachi H."/>
            <person name="Azer M."/>
            <person name="Bachantsang P."/>
            <person name="Barry A."/>
            <person name="Bayul T."/>
            <person name="Berlin A."/>
            <person name="Bessette D."/>
            <person name="Bloom T."/>
            <person name="Blye J."/>
            <person name="Boguslavskiy L."/>
            <person name="Bonnet C."/>
            <person name="Boukhgalter B."/>
            <person name="Bourzgui I."/>
            <person name="Brown A."/>
            <person name="Cahill P."/>
            <person name="Channer S."/>
            <person name="Cheshatsang Y."/>
            <person name="Chuda L."/>
            <person name="Citroen M."/>
            <person name="Collymore A."/>
            <person name="Cooke P."/>
            <person name="Costello M."/>
            <person name="D'Aco K."/>
            <person name="Daza R."/>
            <person name="De Haan G."/>
            <person name="DeGray S."/>
            <person name="DeMaso C."/>
            <person name="Dhargay N."/>
            <person name="Dooley K."/>
            <person name="Dooley E."/>
            <person name="Doricent M."/>
            <person name="Dorje P."/>
            <person name="Dorjee K."/>
            <person name="Dupes A."/>
            <person name="Elong R."/>
            <person name="Falk J."/>
            <person name="Farina A."/>
            <person name="Faro S."/>
            <person name="Ferguson D."/>
            <person name="Fisher S."/>
            <person name="Foley C.D."/>
            <person name="Franke A."/>
            <person name="Friedrich D."/>
            <person name="Gadbois L."/>
            <person name="Gearin G."/>
            <person name="Gearin C.R."/>
            <person name="Giannoukos G."/>
            <person name="Goode T."/>
            <person name="Graham J."/>
            <person name="Grandbois E."/>
            <person name="Grewal S."/>
            <person name="Gyaltsen K."/>
            <person name="Hafez N."/>
            <person name="Hagos B."/>
            <person name="Hall J."/>
            <person name="Henson C."/>
            <person name="Hollinger A."/>
            <person name="Honan T."/>
            <person name="Huard M.D."/>
            <person name="Hughes L."/>
            <person name="Hurhula B."/>
            <person name="Husby M.E."/>
            <person name="Kamat A."/>
            <person name="Kanga B."/>
            <person name="Kashin S."/>
            <person name="Khazanovich D."/>
            <person name="Kisner P."/>
            <person name="Lance K."/>
            <person name="Lara M."/>
            <person name="Lee W."/>
            <person name="Lennon N."/>
            <person name="Letendre F."/>
            <person name="LeVine R."/>
            <person name="Lipovsky A."/>
            <person name="Liu X."/>
            <person name="Liu J."/>
            <person name="Liu S."/>
            <person name="Lokyitsang T."/>
            <person name="Lokyitsang Y."/>
            <person name="Lubonja R."/>
            <person name="Lui A."/>
            <person name="MacDonald P."/>
            <person name="Magnisalis V."/>
            <person name="Maru K."/>
            <person name="Matthews C."/>
            <person name="McCusker W."/>
            <person name="McDonough S."/>
            <person name="Mehta T."/>
            <person name="Meldrim J."/>
            <person name="Meneus L."/>
            <person name="Mihai O."/>
            <person name="Mihalev A."/>
            <person name="Mihova T."/>
            <person name="Mittelman R."/>
            <person name="Mlenga V."/>
            <person name="Montmayeur A."/>
            <person name="Mulrain L."/>
            <person name="Navidi A."/>
            <person name="Naylor J."/>
            <person name="Negash T."/>
            <person name="Nguyen T."/>
            <person name="Nguyen N."/>
            <person name="Nicol R."/>
            <person name="Norbu C."/>
            <person name="Norbu N."/>
            <person name="Novod N."/>
            <person name="O'Neill B."/>
            <person name="Osman S."/>
            <person name="Markiewicz E."/>
            <person name="Oyono O.L."/>
            <person name="Patti C."/>
            <person name="Phunkhang P."/>
            <person name="Pierre F."/>
            <person name="Priest M."/>
            <person name="Raghuraman S."/>
            <person name="Rege F."/>
            <person name="Reyes R."/>
            <person name="Rise C."/>
            <person name="Rogov P."/>
            <person name="Ross K."/>
            <person name="Ryan E."/>
            <person name="Settipalli S."/>
            <person name="Shea T."/>
            <person name="Sherpa N."/>
            <person name="Shi L."/>
            <person name="Shih D."/>
            <person name="Sparrow T."/>
            <person name="Spaulding J."/>
            <person name="Stalker J."/>
            <person name="Stange-Thomann N."/>
            <person name="Stavropoulos S."/>
            <person name="Stone C."/>
            <person name="Strader C."/>
            <person name="Tesfaye S."/>
            <person name="Thomson T."/>
            <person name="Thoulutsang Y."/>
            <person name="Thoulutsang D."/>
            <person name="Topham K."/>
            <person name="Topping I."/>
            <person name="Tsamla T."/>
            <person name="Vassiliev H."/>
            <person name="Vo A."/>
            <person name="Wangchuk T."/>
            <person name="Wangdi T."/>
            <person name="Weiand M."/>
            <person name="Wilkinson J."/>
            <person name="Wilson A."/>
            <person name="Yadav S."/>
            <person name="Young G."/>
            <person name="Yu Q."/>
            <person name="Zembek L."/>
            <person name="Zhong D."/>
            <person name="Zimmer A."/>
            <person name="Zwirko Z."/>
            <person name="Jaffe D.B."/>
            <person name="Alvarez P."/>
            <person name="Brockman W."/>
            <person name="Butler J."/>
            <person name="Chin C."/>
            <person name="Gnerre S."/>
            <person name="Grabherr M."/>
            <person name="Kleber M."/>
            <person name="Mauceli E."/>
            <person name="MacCallum I."/>
        </authorList>
    </citation>
    <scope>NUCLEOTIDE SEQUENCE [LARGE SCALE GENOMIC DNA]</scope>
    <source>
        <strain evidence="3">Tucson 15287-2541.00</strain>
    </source>
</reference>
<evidence type="ECO:0000313" key="3">
    <source>
        <dbReference type="Proteomes" id="UP000001070"/>
    </source>
</evidence>
<organism evidence="3">
    <name type="scientific">Drosophila grimshawi</name>
    <name type="common">Hawaiian fruit fly</name>
    <name type="synonym">Idiomyia grimshawi</name>
    <dbReference type="NCBI Taxonomy" id="7222"/>
    <lineage>
        <taxon>Eukaryota</taxon>
        <taxon>Metazoa</taxon>
        <taxon>Ecdysozoa</taxon>
        <taxon>Arthropoda</taxon>
        <taxon>Hexapoda</taxon>
        <taxon>Insecta</taxon>
        <taxon>Pterygota</taxon>
        <taxon>Neoptera</taxon>
        <taxon>Endopterygota</taxon>
        <taxon>Diptera</taxon>
        <taxon>Brachycera</taxon>
        <taxon>Muscomorpha</taxon>
        <taxon>Ephydroidea</taxon>
        <taxon>Drosophilidae</taxon>
        <taxon>Drosophila</taxon>
        <taxon>Hawaiian Drosophila</taxon>
    </lineage>
</organism>
<dbReference type="OMA" id="MGYYTDW"/>
<dbReference type="OrthoDB" id="10256697at2759"/>
<sequence length="157" mass="18168">MGASASSKKSSSLSYPGHDDPAYRKCQELKASPMERWIQMHYQIKQREQALAIAQHRELFYWMSGFYLTALYGCASYYQRVKRATVLAPLLPLTFVMGYYTDWAYGSKLHRIQAEANMIMEHEEDLLHWPGGLPTVAGIDEARVEVEMEKKMHPHHM</sequence>
<dbReference type="STRING" id="7222.B4JJ15"/>
<feature type="transmembrane region" description="Helical" evidence="1">
    <location>
        <begin position="59"/>
        <end position="78"/>
    </location>
</feature>
<dbReference type="PhylomeDB" id="B4JJ15"/>
<dbReference type="Pfam" id="PF10166">
    <property type="entry name" value="DUF2368"/>
    <property type="match status" value="1"/>
</dbReference>
<dbReference type="InterPro" id="IPR019319">
    <property type="entry name" value="Plg-R(KT)"/>
</dbReference>
<keyword evidence="1" id="KW-0472">Membrane</keyword>
<keyword evidence="3" id="KW-1185">Reference proteome</keyword>
<dbReference type="AlphaFoldDB" id="B4JJ15"/>
<protein>
    <submittedName>
        <fullName evidence="2">GH11797</fullName>
    </submittedName>
</protein>
<dbReference type="PANTHER" id="PTHR13411">
    <property type="entry name" value="PLASMINOGEN RECEPTOR (KT)"/>
    <property type="match status" value="1"/>
</dbReference>
<accession>B4JJ15</accession>
<dbReference type="EMBL" id="CH916370">
    <property type="protein sequence ID" value="EDW00556.1"/>
    <property type="molecule type" value="Genomic_DNA"/>
</dbReference>
<evidence type="ECO:0000256" key="1">
    <source>
        <dbReference type="SAM" id="Phobius"/>
    </source>
</evidence>
<feature type="transmembrane region" description="Helical" evidence="1">
    <location>
        <begin position="84"/>
        <end position="101"/>
    </location>
</feature>
<gene>
    <name evidence="2" type="primary">Dgri\GH11797</name>
    <name evidence="2" type="ORF">Dgri_GH11797</name>
</gene>
<keyword evidence="1" id="KW-0812">Transmembrane</keyword>
<dbReference type="Proteomes" id="UP000001070">
    <property type="component" value="Unassembled WGS sequence"/>
</dbReference>
<dbReference type="HOGENOM" id="CLU_115107_0_0_1"/>
<dbReference type="PANTHER" id="PTHR13411:SF6">
    <property type="entry name" value="PLASMINOGEN RECEPTOR (KT)"/>
    <property type="match status" value="1"/>
</dbReference>
<name>B4JJ15_DROGR</name>
<evidence type="ECO:0000313" key="2">
    <source>
        <dbReference type="EMBL" id="EDW00556.1"/>
    </source>
</evidence>
<keyword evidence="1" id="KW-1133">Transmembrane helix</keyword>